<dbReference type="CDD" id="cd02890">
    <property type="entry name" value="PTase"/>
    <property type="match status" value="1"/>
</dbReference>
<dbReference type="VEuPathDB" id="MicrosporidiaDB:ECANGB1_1117"/>
<sequence>MKQLAVEDERHVQFVIDAMNTRDIYYHILECKKISNLYRMINSLRILKSSKFDYVKRKALELVKDCYTSSGGFAPEKTYPPNVSSTRAALQVLHICESDAYYKKEFDRAKTAKFLMNLQTGSGGFANDEFGDVDTRVDCCAISSLKMLELLEKNDFRRESLEVPLDLKKYPEIDSNGLVRHILRCYDTGGGFGQVEGAEGHAAQTFCCISTLKILGLLNTVDLDDVTAFIAQNQHENGGLMGRVNKKPDSCYSFWSYATLKMTGGEDSIDKKKLIEFIRSCEHEEGGFSDQPGNVPDIYHQMFSLAALVMLGVIDGELSPSMCI</sequence>
<evidence type="ECO:0000259" key="10">
    <source>
        <dbReference type="Pfam" id="PF00432"/>
    </source>
</evidence>
<keyword evidence="5" id="KW-0479">Metal-binding</keyword>
<feature type="domain" description="Prenyltransferase alpha-alpha toroid" evidence="10">
    <location>
        <begin position="8"/>
        <end position="315"/>
    </location>
</feature>
<dbReference type="InterPro" id="IPR001330">
    <property type="entry name" value="Prenyltrans"/>
</dbReference>
<dbReference type="PANTHER" id="PTHR11774">
    <property type="entry name" value="GERANYLGERANYL TRANSFERASE TYPE BETA SUBUNIT"/>
    <property type="match status" value="1"/>
</dbReference>
<evidence type="ECO:0000256" key="2">
    <source>
        <dbReference type="ARBA" id="ARBA00010497"/>
    </source>
</evidence>
<dbReference type="GO" id="GO:0046872">
    <property type="term" value="F:metal ion binding"/>
    <property type="evidence" value="ECO:0007669"/>
    <property type="project" value="UniProtKB-KW"/>
</dbReference>
<dbReference type="InterPro" id="IPR008930">
    <property type="entry name" value="Terpenoid_cyclase/PrenylTrfase"/>
</dbReference>
<organism evidence="11 12">
    <name type="scientific">Enterospora canceri</name>
    <dbReference type="NCBI Taxonomy" id="1081671"/>
    <lineage>
        <taxon>Eukaryota</taxon>
        <taxon>Fungi</taxon>
        <taxon>Fungi incertae sedis</taxon>
        <taxon>Microsporidia</taxon>
        <taxon>Enterocytozoonidae</taxon>
        <taxon>Enterospora</taxon>
    </lineage>
</organism>
<comment type="similarity">
    <text evidence="2">Belongs to the protein prenyltransferase subunit beta family.</text>
</comment>
<keyword evidence="12" id="KW-1185">Reference proteome</keyword>
<evidence type="ECO:0000256" key="4">
    <source>
        <dbReference type="ARBA" id="ARBA00022679"/>
    </source>
</evidence>
<keyword evidence="3" id="KW-0637">Prenyltransferase</keyword>
<dbReference type="PANTHER" id="PTHR11774:SF11">
    <property type="entry name" value="GERANYLGERANYL TRANSFERASE TYPE-2 SUBUNIT BETA"/>
    <property type="match status" value="1"/>
</dbReference>
<evidence type="ECO:0000256" key="5">
    <source>
        <dbReference type="ARBA" id="ARBA00022723"/>
    </source>
</evidence>
<dbReference type="Proteomes" id="UP000192639">
    <property type="component" value="Unassembled WGS sequence"/>
</dbReference>
<evidence type="ECO:0000256" key="7">
    <source>
        <dbReference type="ARBA" id="ARBA00022833"/>
    </source>
</evidence>
<dbReference type="EMBL" id="LWDP01000031">
    <property type="protein sequence ID" value="ORD94135.1"/>
    <property type="molecule type" value="Genomic_DNA"/>
</dbReference>
<proteinExistence type="inferred from homology"/>
<dbReference type="SUPFAM" id="SSF48239">
    <property type="entry name" value="Terpenoid cyclases/Protein prenyltransferases"/>
    <property type="match status" value="1"/>
</dbReference>
<accession>A0A1Y1S7I0</accession>
<evidence type="ECO:0000256" key="8">
    <source>
        <dbReference type="ARBA" id="ARBA00030816"/>
    </source>
</evidence>
<dbReference type="GO" id="GO:0008318">
    <property type="term" value="F:protein prenyltransferase activity"/>
    <property type="evidence" value="ECO:0007669"/>
    <property type="project" value="InterPro"/>
</dbReference>
<keyword evidence="4" id="KW-0808">Transferase</keyword>
<evidence type="ECO:0000313" key="12">
    <source>
        <dbReference type="Proteomes" id="UP000192639"/>
    </source>
</evidence>
<reference evidence="11 12" key="1">
    <citation type="journal article" date="2017" name="Environ. Microbiol.">
        <title>Decay of the glycolytic pathway and adaptation to intranuclear parasitism within Enterocytozoonidae microsporidia.</title>
        <authorList>
            <person name="Wiredu Boakye D."/>
            <person name="Jaroenlak P."/>
            <person name="Prachumwat A."/>
            <person name="Williams T.A."/>
            <person name="Bateman K.S."/>
            <person name="Itsathitphaisarn O."/>
            <person name="Sritunyalucksana K."/>
            <person name="Paszkiewicz K.H."/>
            <person name="Moore K.A."/>
            <person name="Stentiford G.D."/>
            <person name="Williams B.A."/>
        </authorList>
    </citation>
    <scope>NUCLEOTIDE SEQUENCE [LARGE SCALE GENOMIC DNA]</scope>
    <source>
        <strain evidence="11 12">GB1</strain>
    </source>
</reference>
<name>A0A1Y1S7I0_9MICR</name>
<dbReference type="OrthoDB" id="5428259at2759"/>
<evidence type="ECO:0000256" key="3">
    <source>
        <dbReference type="ARBA" id="ARBA00022602"/>
    </source>
</evidence>
<dbReference type="InterPro" id="IPR045089">
    <property type="entry name" value="PGGT1B-like"/>
</dbReference>
<dbReference type="Gene3D" id="1.50.10.20">
    <property type="match status" value="1"/>
</dbReference>
<dbReference type="Pfam" id="PF00432">
    <property type="entry name" value="Prenyltrans"/>
    <property type="match status" value="1"/>
</dbReference>
<protein>
    <recommendedName>
        <fullName evidence="8">Geranylgeranyl transferase type II subunit beta</fullName>
    </recommendedName>
    <alternativeName>
        <fullName evidence="9">Type II protein geranyl-geranyltransferase subunit beta</fullName>
    </alternativeName>
</protein>
<keyword evidence="7" id="KW-0862">Zinc</keyword>
<keyword evidence="6" id="KW-0677">Repeat</keyword>
<evidence type="ECO:0000256" key="1">
    <source>
        <dbReference type="ARBA" id="ARBA00001947"/>
    </source>
</evidence>
<evidence type="ECO:0000313" key="11">
    <source>
        <dbReference type="EMBL" id="ORD94135.1"/>
    </source>
</evidence>
<comment type="caution">
    <text evidence="11">The sequence shown here is derived from an EMBL/GenBank/DDBJ whole genome shotgun (WGS) entry which is preliminary data.</text>
</comment>
<comment type="cofactor">
    <cofactor evidence="1">
        <name>Zn(2+)</name>
        <dbReference type="ChEBI" id="CHEBI:29105"/>
    </cofactor>
</comment>
<gene>
    <name evidence="11" type="primary">PGTB2</name>
    <name evidence="11" type="ORF">ECANGB1_1117</name>
</gene>
<dbReference type="AlphaFoldDB" id="A0A1Y1S7I0"/>
<evidence type="ECO:0000256" key="9">
    <source>
        <dbReference type="ARBA" id="ARBA00032766"/>
    </source>
</evidence>
<evidence type="ECO:0000256" key="6">
    <source>
        <dbReference type="ARBA" id="ARBA00022737"/>
    </source>
</evidence>